<accession>A0A0J7K262</accession>
<evidence type="ECO:0000313" key="1">
    <source>
        <dbReference type="EMBL" id="KMQ84407.1"/>
    </source>
</evidence>
<dbReference type="PaxDb" id="67767-A0A0J7K262"/>
<dbReference type="EMBL" id="LBMM01016483">
    <property type="protein sequence ID" value="KMQ84407.1"/>
    <property type="molecule type" value="Genomic_DNA"/>
</dbReference>
<keyword evidence="2" id="KW-1185">Reference proteome</keyword>
<evidence type="ECO:0000313" key="2">
    <source>
        <dbReference type="Proteomes" id="UP000036403"/>
    </source>
</evidence>
<sequence length="277" mass="30268">MPGLYPIIGSTLSEAQKKKNDLDGLRDIGGDMDMLSRQLGIQPDDLIADKPLPYDLIASVAKAVAVADSVIIPPTMGKVIELKNTSQRALLREAAEQQALCRLWREALEPGSLAGYVGGVGREFFLLWAIGDNLGFEGLYAMRHRDVSELEVPDKHHRFLERALQLQGLVPNWPPALPLDDVRALVPAAALQAPVIGVYVDSEDEPEVCYIGRLAAVEEEDGFYLQEITPDAEWLAEPSFFAWDEVSTLNMHDGYATALLAVAGAPPPICADIGQRR</sequence>
<proteinExistence type="predicted"/>
<reference evidence="1 2" key="1">
    <citation type="submission" date="2015-04" db="EMBL/GenBank/DDBJ databases">
        <title>Lasius niger genome sequencing.</title>
        <authorList>
            <person name="Konorov E.A."/>
            <person name="Nikitin M.A."/>
            <person name="Kirill M.V."/>
            <person name="Chang P."/>
        </authorList>
    </citation>
    <scope>NUCLEOTIDE SEQUENCE [LARGE SCALE GENOMIC DNA]</scope>
    <source>
        <tissue evidence="1">Whole</tissue>
    </source>
</reference>
<comment type="caution">
    <text evidence="1">The sequence shown here is derived from an EMBL/GenBank/DDBJ whole genome shotgun (WGS) entry which is preliminary data.</text>
</comment>
<gene>
    <name evidence="1" type="ORF">RF55_17804</name>
</gene>
<organism evidence="1 2">
    <name type="scientific">Lasius niger</name>
    <name type="common">Black garden ant</name>
    <dbReference type="NCBI Taxonomy" id="67767"/>
    <lineage>
        <taxon>Eukaryota</taxon>
        <taxon>Metazoa</taxon>
        <taxon>Ecdysozoa</taxon>
        <taxon>Arthropoda</taxon>
        <taxon>Hexapoda</taxon>
        <taxon>Insecta</taxon>
        <taxon>Pterygota</taxon>
        <taxon>Neoptera</taxon>
        <taxon>Endopterygota</taxon>
        <taxon>Hymenoptera</taxon>
        <taxon>Apocrita</taxon>
        <taxon>Aculeata</taxon>
        <taxon>Formicoidea</taxon>
        <taxon>Formicidae</taxon>
        <taxon>Formicinae</taxon>
        <taxon>Lasius</taxon>
        <taxon>Lasius</taxon>
    </lineage>
</organism>
<name>A0A0J7K262_LASNI</name>
<dbReference type="Proteomes" id="UP000036403">
    <property type="component" value="Unassembled WGS sequence"/>
</dbReference>
<protein>
    <submittedName>
        <fullName evidence="1">Uncharacterized protein</fullName>
    </submittedName>
</protein>
<dbReference type="AlphaFoldDB" id="A0A0J7K262"/>